<dbReference type="InParanoid" id="Q010Q7"/>
<evidence type="ECO:0000259" key="2">
    <source>
        <dbReference type="PROSITE" id="PS51184"/>
    </source>
</evidence>
<dbReference type="OrthoDB" id="418911at2759"/>
<dbReference type="PROSITE" id="PS51184">
    <property type="entry name" value="JMJC"/>
    <property type="match status" value="1"/>
</dbReference>
<accession>Q010Q7</accession>
<reference evidence="3 4" key="2">
    <citation type="journal article" date="2014" name="BMC Genomics">
        <title>An improved genome of the model marine alga Ostreococcus tauri unfolds by assessing Illumina de novo assemblies.</title>
        <authorList>
            <person name="Blanc-Mathieu R."/>
            <person name="Verhelst B."/>
            <person name="Derelle E."/>
            <person name="Rombauts S."/>
            <person name="Bouget F.Y."/>
            <person name="Carre I."/>
            <person name="Chateau A."/>
            <person name="Eyre-Walker A."/>
            <person name="Grimsley N."/>
            <person name="Moreau H."/>
            <person name="Piegu B."/>
            <person name="Rivals E."/>
            <person name="Schackwitz W."/>
            <person name="Van de Peer Y."/>
            <person name="Piganeau G."/>
        </authorList>
    </citation>
    <scope>NUCLEOTIDE SEQUENCE [LARGE SCALE GENOMIC DNA]</scope>
    <source>
        <strain evidence="4">OTTH 0595 / CCAP 157/2 / RCC745</strain>
    </source>
</reference>
<dbReference type="InterPro" id="IPR003347">
    <property type="entry name" value="JmjC_dom"/>
</dbReference>
<evidence type="ECO:0000256" key="1">
    <source>
        <dbReference type="SAM" id="MobiDB-lite"/>
    </source>
</evidence>
<dbReference type="Proteomes" id="UP000009170">
    <property type="component" value="Unassembled WGS sequence"/>
</dbReference>
<proteinExistence type="predicted"/>
<dbReference type="GO" id="GO:0010468">
    <property type="term" value="P:regulation of gene expression"/>
    <property type="evidence" value="ECO:0007669"/>
    <property type="project" value="TreeGrafter"/>
</dbReference>
<organism evidence="3 4">
    <name type="scientific">Ostreococcus tauri</name>
    <name type="common">Marine green alga</name>
    <dbReference type="NCBI Taxonomy" id="70448"/>
    <lineage>
        <taxon>Eukaryota</taxon>
        <taxon>Viridiplantae</taxon>
        <taxon>Chlorophyta</taxon>
        <taxon>Mamiellophyceae</taxon>
        <taxon>Mamiellales</taxon>
        <taxon>Bathycoccaceae</taxon>
        <taxon>Ostreococcus</taxon>
    </lineage>
</organism>
<dbReference type="OMA" id="THADQFR"/>
<sequence length="601" mass="69530">MAIHDEQKRVWEEKFRSEAYDPTPSNLAYRYEPPDLARKEVFASDVPIDTAYGVEEDVENRRGSSSEADTSEQTKIAVLRGTGERTPPPVNSASRGRTLCELYPHQRARKGDTSTLQTFYSVLRDKVTPEELLRGEDERWWREFENQGAMVIKIEDGWDLLDDASALCDLSWIGTKKLKLSTLGPDYQYIRQNLPDSKTGLLQPFRAMDDHDRDGEVGAFVEDFQERTRTHADQFRLMDVDAREAWFLQQVHSGFPLQFPYLQGISIEALLKNVRQVDPNETTQRHAWDPRFLGTREPSILKKCLQLCEASHHWRRGVSDVRPPPREQSSDLYNNVIKQTVDEAREEERKFTGGEVTRLPSAVMQRRVERRESKKKGKRHSSLGVSLESNPDVLKMVEAQSDKKLWGVGIITPWLYYMGVGSVFPMHFEDYAFASANVLLERPESQSAVVWYSIPRSDLYLVHTYLRETLGDEYSVDILEMRRLWLDPVRIEQWNKKRASKDGRIRVYRHVQRAGDYVVSDYGSIHWGVNLGDGWKAAVNFAYVDWKPAAEEVNEVYRRLEEETGMSRHHRCCPKFHELDDFFSAELLTQPSAFAQTDTGR</sequence>
<comment type="caution">
    <text evidence="3">The sequence shown here is derived from an EMBL/GenBank/DDBJ whole genome shotgun (WGS) entry which is preliminary data.</text>
</comment>
<dbReference type="SMART" id="SM00558">
    <property type="entry name" value="JmjC"/>
    <property type="match status" value="1"/>
</dbReference>
<reference evidence="4" key="1">
    <citation type="journal article" date="2006" name="Proc. Natl. Acad. Sci. U.S.A.">
        <title>Genome analysis of the smallest free-living eukaryote Ostreococcus tauri unveils many unique features.</title>
        <authorList>
            <person name="Derelle E."/>
            <person name="Ferraz C."/>
            <person name="Rombauts S."/>
            <person name="Rouze P."/>
            <person name="Worden A.Z."/>
            <person name="Robbens S."/>
            <person name="Partensky F."/>
            <person name="Degroeve S."/>
            <person name="Echeynie S."/>
            <person name="Cooke R."/>
            <person name="Saeys Y."/>
            <person name="Wuyts J."/>
            <person name="Jabbari K."/>
            <person name="Bowler C."/>
            <person name="Panaud O."/>
            <person name="Piegu B."/>
            <person name="Ball S.G."/>
            <person name="Ral J.-P."/>
            <person name="Bouget F.-Y."/>
            <person name="Piganeau G."/>
            <person name="De Baets B."/>
            <person name="Picard A."/>
            <person name="Delseny M."/>
            <person name="Demaille J."/>
            <person name="Van de Peer Y."/>
            <person name="Moreau H."/>
        </authorList>
    </citation>
    <scope>NUCLEOTIDE SEQUENCE [LARGE SCALE GENOMIC DNA]</scope>
    <source>
        <strain evidence="4">OTTH 0595 / CCAP 157/2 / RCC745</strain>
    </source>
</reference>
<dbReference type="GO" id="GO:0000785">
    <property type="term" value="C:chromatin"/>
    <property type="evidence" value="ECO:0007669"/>
    <property type="project" value="TreeGrafter"/>
</dbReference>
<dbReference type="STRING" id="70448.Q010Q7"/>
<dbReference type="Pfam" id="PF02373">
    <property type="entry name" value="JmjC"/>
    <property type="match status" value="1"/>
</dbReference>
<dbReference type="GeneID" id="9832149"/>
<dbReference type="Gene3D" id="2.60.120.650">
    <property type="entry name" value="Cupin"/>
    <property type="match status" value="1"/>
</dbReference>
<feature type="region of interest" description="Disordered" evidence="1">
    <location>
        <begin position="53"/>
        <end position="95"/>
    </location>
</feature>
<feature type="domain" description="JmjC" evidence="2">
    <location>
        <begin position="360"/>
        <end position="558"/>
    </location>
</feature>
<gene>
    <name evidence="3" type="ORF">OT_ostta10g00180</name>
</gene>
<dbReference type="GO" id="GO:0032452">
    <property type="term" value="F:histone demethylase activity"/>
    <property type="evidence" value="ECO:0007669"/>
    <property type="project" value="TreeGrafter"/>
</dbReference>
<dbReference type="SUPFAM" id="SSF51197">
    <property type="entry name" value="Clavaminate synthase-like"/>
    <property type="match status" value="1"/>
</dbReference>
<evidence type="ECO:0000313" key="4">
    <source>
        <dbReference type="Proteomes" id="UP000009170"/>
    </source>
</evidence>
<dbReference type="EMBL" id="CAID01000010">
    <property type="protein sequence ID" value="CAL55975.1"/>
    <property type="molecule type" value="Genomic_DNA"/>
</dbReference>
<name>Q010Q7_OSTTA</name>
<dbReference type="PANTHER" id="PTHR10694">
    <property type="entry name" value="LYSINE-SPECIFIC DEMETHYLASE"/>
    <property type="match status" value="1"/>
</dbReference>
<dbReference type="GO" id="GO:0005634">
    <property type="term" value="C:nucleus"/>
    <property type="evidence" value="ECO:0007669"/>
    <property type="project" value="TreeGrafter"/>
</dbReference>
<feature type="compositionally biased region" description="Polar residues" evidence="1">
    <location>
        <begin position="65"/>
        <end position="74"/>
    </location>
</feature>
<dbReference type="AlphaFoldDB" id="Q010Q7"/>
<dbReference type="KEGG" id="ota:OT_ostta10g00180"/>
<keyword evidence="4" id="KW-1185">Reference proteome</keyword>
<evidence type="ECO:0000313" key="3">
    <source>
        <dbReference type="EMBL" id="CAL55975.1"/>
    </source>
</evidence>
<dbReference type="RefSeq" id="XP_003081453.1">
    <property type="nucleotide sequence ID" value="XM_003081405.1"/>
</dbReference>
<protein>
    <submittedName>
        <fullName evidence="3">JmjC domain</fullName>
    </submittedName>
</protein>